<feature type="transmembrane region" description="Helical" evidence="1">
    <location>
        <begin position="21"/>
        <end position="42"/>
    </location>
</feature>
<reference evidence="2" key="1">
    <citation type="journal article" date="2023" name="Mol. Phylogenet. Evol.">
        <title>Genome-scale phylogeny and comparative genomics of the fungal order Sordariales.</title>
        <authorList>
            <person name="Hensen N."/>
            <person name="Bonometti L."/>
            <person name="Westerberg I."/>
            <person name="Brannstrom I.O."/>
            <person name="Guillou S."/>
            <person name="Cros-Aarteil S."/>
            <person name="Calhoun S."/>
            <person name="Haridas S."/>
            <person name="Kuo A."/>
            <person name="Mondo S."/>
            <person name="Pangilinan J."/>
            <person name="Riley R."/>
            <person name="LaButti K."/>
            <person name="Andreopoulos B."/>
            <person name="Lipzen A."/>
            <person name="Chen C."/>
            <person name="Yan M."/>
            <person name="Daum C."/>
            <person name="Ng V."/>
            <person name="Clum A."/>
            <person name="Steindorff A."/>
            <person name="Ohm R.A."/>
            <person name="Martin F."/>
            <person name="Silar P."/>
            <person name="Natvig D.O."/>
            <person name="Lalanne C."/>
            <person name="Gautier V."/>
            <person name="Ament-Velasquez S.L."/>
            <person name="Kruys A."/>
            <person name="Hutchinson M.I."/>
            <person name="Powell A.J."/>
            <person name="Barry K."/>
            <person name="Miller A.N."/>
            <person name="Grigoriev I.V."/>
            <person name="Debuchy R."/>
            <person name="Gladieux P."/>
            <person name="Hiltunen Thoren M."/>
            <person name="Johannesson H."/>
        </authorList>
    </citation>
    <scope>NUCLEOTIDE SEQUENCE</scope>
    <source>
        <strain evidence="2">CBS 955.72</strain>
    </source>
</reference>
<dbReference type="AlphaFoldDB" id="A0AAJ0HNR9"/>
<proteinExistence type="predicted"/>
<sequence length="72" mass="8046">MPSRRFAYMWLRLHKCAKPSLLLSVLVCSVCMKILALAPLPHLVRPCLHPLLLLPAPHLVLLLAPHLAPPML</sequence>
<accession>A0AAJ0HNR9</accession>
<evidence type="ECO:0000256" key="1">
    <source>
        <dbReference type="SAM" id="Phobius"/>
    </source>
</evidence>
<reference evidence="2" key="2">
    <citation type="submission" date="2023-06" db="EMBL/GenBank/DDBJ databases">
        <authorList>
            <consortium name="Lawrence Berkeley National Laboratory"/>
            <person name="Haridas S."/>
            <person name="Hensen N."/>
            <person name="Bonometti L."/>
            <person name="Westerberg I."/>
            <person name="Brannstrom I.O."/>
            <person name="Guillou S."/>
            <person name="Cros-Aarteil S."/>
            <person name="Calhoun S."/>
            <person name="Kuo A."/>
            <person name="Mondo S."/>
            <person name="Pangilinan J."/>
            <person name="Riley R."/>
            <person name="Labutti K."/>
            <person name="Andreopoulos B."/>
            <person name="Lipzen A."/>
            <person name="Chen C."/>
            <person name="Yanf M."/>
            <person name="Daum C."/>
            <person name="Ng V."/>
            <person name="Clum A."/>
            <person name="Steindorff A."/>
            <person name="Ohm R."/>
            <person name="Martin F."/>
            <person name="Silar P."/>
            <person name="Natvig D."/>
            <person name="Lalanne C."/>
            <person name="Gautier V."/>
            <person name="Ament-Velasquez S.L."/>
            <person name="Kruys A."/>
            <person name="Hutchinson M.I."/>
            <person name="Powell A.J."/>
            <person name="Barry K."/>
            <person name="Miller A.N."/>
            <person name="Grigoriev I.V."/>
            <person name="Debuchy R."/>
            <person name="Gladieux P."/>
            <person name="Thoren M.H."/>
            <person name="Johannesson H."/>
        </authorList>
    </citation>
    <scope>NUCLEOTIDE SEQUENCE</scope>
    <source>
        <strain evidence="2">CBS 955.72</strain>
    </source>
</reference>
<gene>
    <name evidence="2" type="ORF">B0T25DRAFT_530882</name>
</gene>
<evidence type="ECO:0000313" key="3">
    <source>
        <dbReference type="Proteomes" id="UP001275084"/>
    </source>
</evidence>
<dbReference type="Proteomes" id="UP001275084">
    <property type="component" value="Unassembled WGS sequence"/>
</dbReference>
<keyword evidence="1" id="KW-1133">Transmembrane helix</keyword>
<organism evidence="2 3">
    <name type="scientific">Lasiosphaeria hispida</name>
    <dbReference type="NCBI Taxonomy" id="260671"/>
    <lineage>
        <taxon>Eukaryota</taxon>
        <taxon>Fungi</taxon>
        <taxon>Dikarya</taxon>
        <taxon>Ascomycota</taxon>
        <taxon>Pezizomycotina</taxon>
        <taxon>Sordariomycetes</taxon>
        <taxon>Sordariomycetidae</taxon>
        <taxon>Sordariales</taxon>
        <taxon>Lasiosphaeriaceae</taxon>
        <taxon>Lasiosphaeria</taxon>
    </lineage>
</organism>
<protein>
    <submittedName>
        <fullName evidence="2">Uncharacterized protein</fullName>
    </submittedName>
</protein>
<keyword evidence="3" id="KW-1185">Reference proteome</keyword>
<evidence type="ECO:0000313" key="2">
    <source>
        <dbReference type="EMBL" id="KAK3358664.1"/>
    </source>
</evidence>
<name>A0AAJ0HNR9_9PEZI</name>
<dbReference type="EMBL" id="JAUIQD010000002">
    <property type="protein sequence ID" value="KAK3358664.1"/>
    <property type="molecule type" value="Genomic_DNA"/>
</dbReference>
<comment type="caution">
    <text evidence="2">The sequence shown here is derived from an EMBL/GenBank/DDBJ whole genome shotgun (WGS) entry which is preliminary data.</text>
</comment>
<keyword evidence="1" id="KW-0472">Membrane</keyword>
<keyword evidence="1" id="KW-0812">Transmembrane</keyword>